<dbReference type="AlphaFoldDB" id="A0A9Q3XBI5"/>
<name>A0A9Q3XBI5_9SPHN</name>
<feature type="domain" description="SnoaL-like" evidence="1">
    <location>
        <begin position="11"/>
        <end position="108"/>
    </location>
</feature>
<organism evidence="2 3">
    <name type="scientific">Qipengyuania aquimaris</name>
    <dbReference type="NCBI Taxonomy" id="255984"/>
    <lineage>
        <taxon>Bacteria</taxon>
        <taxon>Pseudomonadati</taxon>
        <taxon>Pseudomonadota</taxon>
        <taxon>Alphaproteobacteria</taxon>
        <taxon>Sphingomonadales</taxon>
        <taxon>Erythrobacteraceae</taxon>
        <taxon>Qipengyuania</taxon>
    </lineage>
</organism>
<dbReference type="SUPFAM" id="SSF54427">
    <property type="entry name" value="NTF2-like"/>
    <property type="match status" value="1"/>
</dbReference>
<comment type="caution">
    <text evidence="2">The sequence shown here is derived from an EMBL/GenBank/DDBJ whole genome shotgun (WGS) entry which is preliminary data.</text>
</comment>
<gene>
    <name evidence="2" type="ORF">KUV31_02595</name>
</gene>
<dbReference type="Gene3D" id="3.10.450.50">
    <property type="match status" value="1"/>
</dbReference>
<accession>A0A9Q3XBI5</accession>
<evidence type="ECO:0000259" key="1">
    <source>
        <dbReference type="Pfam" id="PF12680"/>
    </source>
</evidence>
<dbReference type="InterPro" id="IPR032710">
    <property type="entry name" value="NTF2-like_dom_sf"/>
</dbReference>
<dbReference type="Proteomes" id="UP000824927">
    <property type="component" value="Unassembled WGS sequence"/>
</dbReference>
<proteinExistence type="predicted"/>
<dbReference type="Pfam" id="PF12680">
    <property type="entry name" value="SnoaL_2"/>
    <property type="match status" value="1"/>
</dbReference>
<dbReference type="InterPro" id="IPR037401">
    <property type="entry name" value="SnoaL-like"/>
</dbReference>
<dbReference type="RefSeq" id="WP_222404396.1">
    <property type="nucleotide sequence ID" value="NZ_JAHVKP010000001.1"/>
</dbReference>
<dbReference type="EMBL" id="JAHVKP010000001">
    <property type="protein sequence ID" value="MBY6217223.1"/>
    <property type="molecule type" value="Genomic_DNA"/>
</dbReference>
<evidence type="ECO:0000313" key="3">
    <source>
        <dbReference type="Proteomes" id="UP000824927"/>
    </source>
</evidence>
<sequence length="131" mass="14693">MFFKDQRKDAARQLMAAFNAHDHLALAKCLTADCIFIDSAGGRIEGRSGCVEATRLFMKLEPEFHVEVDSYSVVGDEVLMQGETTARDPLVAKDRLWRAKVEDGRISEFQTYCDGEPRQLARLLGQGADHM</sequence>
<evidence type="ECO:0000313" key="2">
    <source>
        <dbReference type="EMBL" id="MBY6217223.1"/>
    </source>
</evidence>
<protein>
    <submittedName>
        <fullName evidence="2">Nuclear transport factor 2 family protein</fullName>
    </submittedName>
</protein>
<reference evidence="2" key="1">
    <citation type="submission" date="2021-06" db="EMBL/GenBank/DDBJ databases">
        <title>50 bacteria genomes isolated from Dapeng, Shenzhen, China.</title>
        <authorList>
            <person name="Zheng W."/>
            <person name="Yu S."/>
            <person name="Huang Y."/>
        </authorList>
    </citation>
    <scope>NUCLEOTIDE SEQUENCE</scope>
    <source>
        <strain evidence="2">DP4N28-2</strain>
    </source>
</reference>